<feature type="domain" description="Telomere length regulation protein conserved" evidence="3">
    <location>
        <begin position="680"/>
        <end position="801"/>
    </location>
</feature>
<feature type="compositionally biased region" description="Low complexity" evidence="2">
    <location>
        <begin position="656"/>
        <end position="670"/>
    </location>
</feature>
<evidence type="ECO:0000313" key="5">
    <source>
        <dbReference type="Proteomes" id="UP000053890"/>
    </source>
</evidence>
<evidence type="ECO:0000259" key="3">
    <source>
        <dbReference type="Pfam" id="PF10193"/>
    </source>
</evidence>
<dbReference type="Gene3D" id="1.25.40.720">
    <property type="entry name" value="Telomere length regulation protein 2, C-terminal domain"/>
    <property type="match status" value="1"/>
</dbReference>
<dbReference type="Pfam" id="PF10193">
    <property type="entry name" value="Telomere_reg-2"/>
    <property type="match status" value="1"/>
</dbReference>
<feature type="region of interest" description="Disordered" evidence="2">
    <location>
        <begin position="656"/>
        <end position="676"/>
    </location>
</feature>
<evidence type="ECO:0000256" key="1">
    <source>
        <dbReference type="ARBA" id="ARBA00006133"/>
    </source>
</evidence>
<feature type="region of interest" description="Disordered" evidence="2">
    <location>
        <begin position="567"/>
        <end position="634"/>
    </location>
</feature>
<dbReference type="InterPro" id="IPR051970">
    <property type="entry name" value="TEL2_Regulation"/>
</dbReference>
<dbReference type="PANTHER" id="PTHR15830">
    <property type="entry name" value="TELOMERE LENGTH REGULATION PROTEIN TEL2 FAMILY MEMBER"/>
    <property type="match status" value="1"/>
</dbReference>
<comment type="similarity">
    <text evidence="1">Belongs to the TEL2 family.</text>
</comment>
<dbReference type="OMA" id="WSSSEHI"/>
<dbReference type="GO" id="GO:0051879">
    <property type="term" value="F:Hsp90 protein binding"/>
    <property type="evidence" value="ECO:0007669"/>
    <property type="project" value="TreeGrafter"/>
</dbReference>
<feature type="region of interest" description="Disordered" evidence="2">
    <location>
        <begin position="1"/>
        <end position="26"/>
    </location>
</feature>
<feature type="region of interest" description="Disordered" evidence="2">
    <location>
        <begin position="1001"/>
        <end position="1021"/>
    </location>
</feature>
<dbReference type="AlphaFoldDB" id="A0A194SA45"/>
<dbReference type="GeneID" id="28976163"/>
<dbReference type="RefSeq" id="XP_018273384.1">
    <property type="nucleotide sequence ID" value="XM_018415715.1"/>
</dbReference>
<reference evidence="4 5" key="1">
    <citation type="journal article" date="2015" name="Front. Microbiol.">
        <title>Genome sequence of the plant growth promoting endophytic yeast Rhodotorula graminis WP1.</title>
        <authorList>
            <person name="Firrincieli A."/>
            <person name="Otillar R."/>
            <person name="Salamov A."/>
            <person name="Schmutz J."/>
            <person name="Khan Z."/>
            <person name="Redman R.S."/>
            <person name="Fleck N.D."/>
            <person name="Lindquist E."/>
            <person name="Grigoriev I.V."/>
            <person name="Doty S.L."/>
        </authorList>
    </citation>
    <scope>NUCLEOTIDE SEQUENCE [LARGE SCALE GENOMIC DNA]</scope>
    <source>
        <strain evidence="4 5">WP1</strain>
    </source>
</reference>
<dbReference type="InterPro" id="IPR019337">
    <property type="entry name" value="Telomere_length_regulation_dom"/>
</dbReference>
<dbReference type="STRING" id="578459.A0A194SA45"/>
<evidence type="ECO:0000256" key="2">
    <source>
        <dbReference type="SAM" id="MobiDB-lite"/>
    </source>
</evidence>
<dbReference type="GO" id="GO:0051083">
    <property type="term" value="P:'de novo' cotranslational protein folding"/>
    <property type="evidence" value="ECO:0007669"/>
    <property type="project" value="TreeGrafter"/>
</dbReference>
<name>A0A194SA45_RHOGW</name>
<organism evidence="4 5">
    <name type="scientific">Rhodotorula graminis (strain WP1)</name>
    <dbReference type="NCBI Taxonomy" id="578459"/>
    <lineage>
        <taxon>Eukaryota</taxon>
        <taxon>Fungi</taxon>
        <taxon>Dikarya</taxon>
        <taxon>Basidiomycota</taxon>
        <taxon>Pucciniomycotina</taxon>
        <taxon>Microbotryomycetes</taxon>
        <taxon>Sporidiobolales</taxon>
        <taxon>Sporidiobolaceae</taxon>
        <taxon>Rhodotorula</taxon>
    </lineage>
</organism>
<accession>A0A194SA45</accession>
<dbReference type="GO" id="GO:0042162">
    <property type="term" value="F:telomeric DNA binding"/>
    <property type="evidence" value="ECO:0007669"/>
    <property type="project" value="TreeGrafter"/>
</dbReference>
<feature type="compositionally biased region" description="Acidic residues" evidence="2">
    <location>
        <begin position="613"/>
        <end position="624"/>
    </location>
</feature>
<feature type="compositionally biased region" description="Acidic residues" evidence="2">
    <location>
        <begin position="1011"/>
        <end position="1021"/>
    </location>
</feature>
<gene>
    <name evidence="4" type="ORF">RHOBADRAFT_51210</name>
</gene>
<proteinExistence type="inferred from homology"/>
<dbReference type="PANTHER" id="PTHR15830:SF10">
    <property type="entry name" value="TELOMERE LENGTH REGULATION PROTEIN TEL2 HOMOLOG"/>
    <property type="match status" value="1"/>
</dbReference>
<protein>
    <recommendedName>
        <fullName evidence="3">Telomere length regulation protein conserved domain-containing protein</fullName>
    </recommendedName>
</protein>
<dbReference type="EMBL" id="KQ474074">
    <property type="protein sequence ID" value="KPV77335.1"/>
    <property type="molecule type" value="Genomic_DNA"/>
</dbReference>
<dbReference type="Proteomes" id="UP000053890">
    <property type="component" value="Unassembled WGS sequence"/>
</dbReference>
<keyword evidence="5" id="KW-1185">Reference proteome</keyword>
<dbReference type="GO" id="GO:0005829">
    <property type="term" value="C:cytosol"/>
    <property type="evidence" value="ECO:0007669"/>
    <property type="project" value="TreeGrafter"/>
</dbReference>
<dbReference type="OrthoDB" id="10254187at2759"/>
<evidence type="ECO:0000313" key="4">
    <source>
        <dbReference type="EMBL" id="KPV77335.1"/>
    </source>
</evidence>
<sequence length="1114" mass="118573">MPTASSSSSPHAARQEEALMPGLFDDPTTSTTTLATRLAEPLASTSHLLDLVVPPLAACHALDDLTDLVATHGHADAPVDVRRFVRRQLGLVQKVLVERVWPEWEAALVADDSQPGHLVLERFFVPPASSFASTSSSSTSSGAEIALSAYAVLSSLLSAKSASTLPPRSIELATDLLAKLVRVFNVKDLYLSTIAASSRSAVGSSGDEDENDERADPVAVARFDSSLRHLSSAPTRAANAWGVMREKEKGAPFTSTFGSSYLALLSHLSADADLAVHPSSLAQPLVVLLSSPRFTSHALSHLIPLFLPPTSFPTPADELLQRRRHRDLWQRTVPELSERDLARFMRQVLQELNRRLGHPSNVVAAARGAAFVLETLFGPLAPGKSSTWRAARVVLFETSARWSSSMLPPAVSWWAGGSEEGKRALVEAALEVWGSKEEARSGSDSRRRFTAALFLSSVVSLPSLDPSLVTLSRSPSFLNAVSTHFALVAPLPRLLGMLVAEIVSSRTVEPNSELKPLSFGDDMWAGDKPEQRIVRELRASVDELSRATASGKVDGWPDALREAFAAGDDEQARASARRPPPPRSNTVPLQASSVEEPVVAAPTKRPLISIIGSDDDDGDDDDDDLKPFALPPGPSEAALEALASADPALYHSALPSQASATAGPAGSASQTRRRGKLRPPVYVAELVAYLKGQDPQGAKEEADGEAERVEVGLREGEALVRRKAGWGGELRENAVDLAFAIMALQNQFELDRFEEQKQAILVALIVACPAEVAPAVIEQYFTTSYSTAQRHILLASLAFAARELAGLSIPSSNPSSTKSLPSADLFPSKQLPPALHHRLVPPARQPGQLEAMSADLTRMALSGAREDAEGTLPGAAREKLLSVRARSTTRSAALSKSQPTSSTPTYTSLAAESFILPLVNRFWLYLRDTATSSLSSSRAGSYGGGVGAPVLLEPIVLGRFLATLAVLVHAARHSPAFLAVIVPEVIGFVLAIKPSGPSAVRAARPRHRAADDDDDDDESGLDEDLVTSAALELVLVALDATVQLDGGRTLMSSSTANGGGGALVVDVKEWAEGVFEREERRGGQDGVGRAGRAAAGVLLRVEEVSAKWRLSVGW</sequence>
<dbReference type="InterPro" id="IPR038528">
    <property type="entry name" value="TEL2_C_sf"/>
</dbReference>